<accession>A0AC34F398</accession>
<sequence>MDISIAVIHLKNSSTFNLKNICSPDKFDILLINGNQNGKIIKNLPKQRIKSQEDISGEAIKVAKELYGTSIACPRAIPIPIHLDPMAYDVPTTSSSISTASTSSLSYSTLFCIPMLDNDLKRLQLPKKYEYENLSNLLNDALNMSWKMETETRHFIERIDNWLSTQQQKSVDFLSRLFTLKPLKLRLRVCVHNPAANPEYLTTCLTTALLNTNSSNLAEKKVCIDLEEAVKKSNAIRISMIGMDKYDKYLMNPVFNAGRQQKSKITDYFAKGKNFTRYLKIEDQKSPTELWETQFPIHKAAYDDDFSRIHAGCLMSHAITDVNAKNKKGETPLHFAALNGYYHLIELILSNPKIDIDILNDRNQTAFDICKDKPRNDWEQCAWLLKNNKPKKMEVYYGEKGSLYMSCGHNTTAEQLRDIALIELGLSQDCAKLFGIWIITPRLPARKE</sequence>
<evidence type="ECO:0000313" key="1">
    <source>
        <dbReference type="Proteomes" id="UP000887579"/>
    </source>
</evidence>
<organism evidence="1 2">
    <name type="scientific">Panagrolaimus sp. ES5</name>
    <dbReference type="NCBI Taxonomy" id="591445"/>
    <lineage>
        <taxon>Eukaryota</taxon>
        <taxon>Metazoa</taxon>
        <taxon>Ecdysozoa</taxon>
        <taxon>Nematoda</taxon>
        <taxon>Chromadorea</taxon>
        <taxon>Rhabditida</taxon>
        <taxon>Tylenchina</taxon>
        <taxon>Panagrolaimomorpha</taxon>
        <taxon>Panagrolaimoidea</taxon>
        <taxon>Panagrolaimidae</taxon>
        <taxon>Panagrolaimus</taxon>
    </lineage>
</organism>
<evidence type="ECO:0000313" key="2">
    <source>
        <dbReference type="WBParaSite" id="ES5_v2.g11339.t1"/>
    </source>
</evidence>
<proteinExistence type="predicted"/>
<reference evidence="2" key="1">
    <citation type="submission" date="2022-11" db="UniProtKB">
        <authorList>
            <consortium name="WormBaseParasite"/>
        </authorList>
    </citation>
    <scope>IDENTIFICATION</scope>
</reference>
<dbReference type="Proteomes" id="UP000887579">
    <property type="component" value="Unplaced"/>
</dbReference>
<protein>
    <submittedName>
        <fullName evidence="2">KRIT N-terminal NPxY motif-rich region domain-containing protein</fullName>
    </submittedName>
</protein>
<dbReference type="WBParaSite" id="ES5_v2.g11339.t1">
    <property type="protein sequence ID" value="ES5_v2.g11339.t1"/>
    <property type="gene ID" value="ES5_v2.g11339"/>
</dbReference>
<name>A0AC34F398_9BILA</name>